<evidence type="ECO:0000259" key="9">
    <source>
        <dbReference type="PROSITE" id="PS51371"/>
    </source>
</evidence>
<gene>
    <name evidence="10" type="ORF">IAC85_02590</name>
</gene>
<dbReference type="NCBIfam" id="NF011443">
    <property type="entry name" value="PRK14869.1-5"/>
    <property type="match status" value="1"/>
</dbReference>
<dbReference type="InterPro" id="IPR038763">
    <property type="entry name" value="DHH_sf"/>
</dbReference>
<dbReference type="InterPro" id="IPR010766">
    <property type="entry name" value="DRTGG"/>
</dbReference>
<dbReference type="SMART" id="SM01131">
    <property type="entry name" value="DHHA2"/>
    <property type="match status" value="1"/>
</dbReference>
<keyword evidence="5" id="KW-0464">Manganese</keyword>
<keyword evidence="3" id="KW-0479">Metal-binding</keyword>
<evidence type="ECO:0000256" key="3">
    <source>
        <dbReference type="ARBA" id="ARBA00022723"/>
    </source>
</evidence>
<dbReference type="InterPro" id="IPR046342">
    <property type="entry name" value="CBS_dom_sf"/>
</dbReference>
<dbReference type="EMBL" id="DVFU01000052">
    <property type="protein sequence ID" value="HIQ64606.1"/>
    <property type="molecule type" value="Genomic_DNA"/>
</dbReference>
<evidence type="ECO:0000256" key="2">
    <source>
        <dbReference type="ARBA" id="ARBA00012146"/>
    </source>
</evidence>
<dbReference type="GO" id="GO:0005737">
    <property type="term" value="C:cytoplasm"/>
    <property type="evidence" value="ECO:0007669"/>
    <property type="project" value="InterPro"/>
</dbReference>
<keyword evidence="8" id="KW-0129">CBS domain</keyword>
<dbReference type="SUPFAM" id="SSF64182">
    <property type="entry name" value="DHH phosphoesterases"/>
    <property type="match status" value="1"/>
</dbReference>
<dbReference type="PROSITE" id="PS51371">
    <property type="entry name" value="CBS"/>
    <property type="match status" value="1"/>
</dbReference>
<proteinExistence type="predicted"/>
<dbReference type="GO" id="GO:0004427">
    <property type="term" value="F:inorganic diphosphate phosphatase activity"/>
    <property type="evidence" value="ECO:0007669"/>
    <property type="project" value="UniProtKB-EC"/>
</dbReference>
<feature type="domain" description="CBS" evidence="9">
    <location>
        <begin position="72"/>
        <end position="129"/>
    </location>
</feature>
<dbReference type="FunFam" id="3.90.1640.10:FF:000001">
    <property type="entry name" value="Probable manganese-dependent inorganic pyrophosphatase"/>
    <property type="match status" value="1"/>
</dbReference>
<dbReference type="GO" id="GO:0046872">
    <property type="term" value="F:metal ion binding"/>
    <property type="evidence" value="ECO:0007669"/>
    <property type="project" value="UniProtKB-KW"/>
</dbReference>
<comment type="cofactor">
    <cofactor evidence="1">
        <name>Mn(2+)</name>
        <dbReference type="ChEBI" id="CHEBI:29035"/>
    </cofactor>
</comment>
<dbReference type="Gene3D" id="3.10.310.20">
    <property type="entry name" value="DHHA2 domain"/>
    <property type="match status" value="1"/>
</dbReference>
<evidence type="ECO:0000256" key="7">
    <source>
        <dbReference type="ARBA" id="ARBA00047820"/>
    </source>
</evidence>
<sequence>MEKTYIFGHKNPDTDAVTSAIALSYLKNQLGENTEPRVLGSISKETKYALDTFHVKEPKYLDHVYLQIKDVLYHKNYYLPDTTSILDTYETLLDKGITGIPLVKENREFSGLITVKMILKELVNGNFTSLHTSYENILHVLKAESILKFDDEIDGSIIAAAFRSTTFMNSVHLDSSSILIVGDRHSIIEYAVMSKVKLLIIVGNGEIHPEHIEIAKENHVNIIRTAYDSFHTAKLLDLSSYVKNVTAGDYPTCFDENTIFSEFLEKSRKLKHNNYPIVNKKGICQGLIRITDIMEKNRKKVILVDHNEADQSVAGLEEAEIVEIVDHHRIGDLTTSNPINFRNMAVGSTNTIVYCMYQENHIEIPQNIAGIMISGILSDTLNLTSPTTTDKDREAVRVLAPIAGVDATTYALDMLKAGTSFVGMTEEEIINIDCKLYPIGDEKIAIAQVFTFNIDSVLSKKEAFLEAMENELSKNGYTGMVVVVTDILANGSYFLYTEHLTSIMEEAYPGISVQEGFFQDGCVSRKKQVVPAIVNAVSGN</sequence>
<protein>
    <recommendedName>
        <fullName evidence="2">inorganic diphosphatase</fullName>
        <ecNumber evidence="2">3.6.1.1</ecNumber>
    </recommendedName>
    <alternativeName>
        <fullName evidence="6">Pyrophosphate phospho-hydrolase</fullName>
    </alternativeName>
</protein>
<dbReference type="InterPro" id="IPR038222">
    <property type="entry name" value="DHHA2_dom_sf"/>
</dbReference>
<dbReference type="Proteomes" id="UP000886725">
    <property type="component" value="Unassembled WGS sequence"/>
</dbReference>
<dbReference type="EC" id="3.6.1.1" evidence="2"/>
<dbReference type="Gene3D" id="3.90.1640.10">
    <property type="entry name" value="inorganic pyrophosphatase (n-terminal core)"/>
    <property type="match status" value="2"/>
</dbReference>
<evidence type="ECO:0000313" key="10">
    <source>
        <dbReference type="EMBL" id="HIQ64606.1"/>
    </source>
</evidence>
<comment type="caution">
    <text evidence="10">The sequence shown here is derived from an EMBL/GenBank/DDBJ whole genome shotgun (WGS) entry which is preliminary data.</text>
</comment>
<keyword evidence="4 10" id="KW-0378">Hydrolase</keyword>
<dbReference type="PANTHER" id="PTHR12112">
    <property type="entry name" value="BNIP - RELATED"/>
    <property type="match status" value="1"/>
</dbReference>
<dbReference type="InterPro" id="IPR001667">
    <property type="entry name" value="DDH_dom"/>
</dbReference>
<reference evidence="10" key="1">
    <citation type="submission" date="2020-10" db="EMBL/GenBank/DDBJ databases">
        <authorList>
            <person name="Gilroy R."/>
        </authorList>
    </citation>
    <scope>NUCLEOTIDE SEQUENCE</scope>
    <source>
        <strain evidence="10">CHK165-10780</strain>
    </source>
</reference>
<comment type="catalytic activity">
    <reaction evidence="7">
        <text>diphosphate + H2O = 2 phosphate + H(+)</text>
        <dbReference type="Rhea" id="RHEA:24576"/>
        <dbReference type="ChEBI" id="CHEBI:15377"/>
        <dbReference type="ChEBI" id="CHEBI:15378"/>
        <dbReference type="ChEBI" id="CHEBI:33019"/>
        <dbReference type="ChEBI" id="CHEBI:43474"/>
        <dbReference type="EC" id="3.6.1.1"/>
    </reaction>
</comment>
<organism evidence="10 11">
    <name type="scientific">Candidatus Faecenecus gallistercoris</name>
    <dbReference type="NCBI Taxonomy" id="2840793"/>
    <lineage>
        <taxon>Bacteria</taxon>
        <taxon>Bacillati</taxon>
        <taxon>Bacillota</taxon>
        <taxon>Bacillota incertae sedis</taxon>
        <taxon>Candidatus Faecenecus</taxon>
    </lineage>
</organism>
<name>A0A9D0Z049_9FIRM</name>
<dbReference type="Pfam" id="PF02833">
    <property type="entry name" value="DHHA2"/>
    <property type="match status" value="1"/>
</dbReference>
<evidence type="ECO:0000256" key="5">
    <source>
        <dbReference type="ARBA" id="ARBA00023211"/>
    </source>
</evidence>
<reference evidence="10" key="2">
    <citation type="journal article" date="2021" name="PeerJ">
        <title>Extensive microbial diversity within the chicken gut microbiome revealed by metagenomics and culture.</title>
        <authorList>
            <person name="Gilroy R."/>
            <person name="Ravi A."/>
            <person name="Getino M."/>
            <person name="Pursley I."/>
            <person name="Horton D.L."/>
            <person name="Alikhan N.F."/>
            <person name="Baker D."/>
            <person name="Gharbi K."/>
            <person name="Hall N."/>
            <person name="Watson M."/>
            <person name="Adriaenssens E.M."/>
            <person name="Foster-Nyarko E."/>
            <person name="Jarju S."/>
            <person name="Secka A."/>
            <person name="Antonio M."/>
            <person name="Oren A."/>
            <person name="Chaudhuri R.R."/>
            <person name="La Ragione R."/>
            <person name="Hildebrand F."/>
            <person name="Pallen M.J."/>
        </authorList>
    </citation>
    <scope>NUCLEOTIDE SEQUENCE</scope>
    <source>
        <strain evidence="10">CHK165-10780</strain>
    </source>
</reference>
<dbReference type="Gene3D" id="3.40.1390.20">
    <property type="entry name" value="HprK N-terminal domain-like"/>
    <property type="match status" value="1"/>
</dbReference>
<dbReference type="InterPro" id="IPR004097">
    <property type="entry name" value="DHHA2"/>
</dbReference>
<dbReference type="AlphaFoldDB" id="A0A9D0Z049"/>
<dbReference type="Pfam" id="PF01368">
    <property type="entry name" value="DHH"/>
    <property type="match status" value="1"/>
</dbReference>
<dbReference type="SUPFAM" id="SSF54631">
    <property type="entry name" value="CBS-domain pair"/>
    <property type="match status" value="1"/>
</dbReference>
<dbReference type="Pfam" id="PF00571">
    <property type="entry name" value="CBS"/>
    <property type="match status" value="1"/>
</dbReference>
<evidence type="ECO:0000313" key="11">
    <source>
        <dbReference type="Proteomes" id="UP000886725"/>
    </source>
</evidence>
<dbReference type="InterPro" id="IPR000644">
    <property type="entry name" value="CBS_dom"/>
</dbReference>
<evidence type="ECO:0000256" key="1">
    <source>
        <dbReference type="ARBA" id="ARBA00001936"/>
    </source>
</evidence>
<evidence type="ECO:0000256" key="8">
    <source>
        <dbReference type="PROSITE-ProRule" id="PRU00703"/>
    </source>
</evidence>
<dbReference type="InterPro" id="IPR028979">
    <property type="entry name" value="Ser_kin/Pase_Hpr-like_N_sf"/>
</dbReference>
<dbReference type="Pfam" id="PF07085">
    <property type="entry name" value="DRTGG"/>
    <property type="match status" value="1"/>
</dbReference>
<evidence type="ECO:0000256" key="6">
    <source>
        <dbReference type="ARBA" id="ARBA00032535"/>
    </source>
</evidence>
<dbReference type="SUPFAM" id="SSF75138">
    <property type="entry name" value="HprK N-terminal domain-like"/>
    <property type="match status" value="1"/>
</dbReference>
<accession>A0A9D0Z049</accession>
<dbReference type="PANTHER" id="PTHR12112:SF22">
    <property type="entry name" value="MANGANESE-DEPENDENT INORGANIC PYROPHOSPHATASE-RELATED"/>
    <property type="match status" value="1"/>
</dbReference>
<evidence type="ECO:0000256" key="4">
    <source>
        <dbReference type="ARBA" id="ARBA00022801"/>
    </source>
</evidence>